<organism evidence="3 4">
    <name type="scientific">Helicobacter gastrofelis</name>
    <dbReference type="NCBI Taxonomy" id="2849642"/>
    <lineage>
        <taxon>Bacteria</taxon>
        <taxon>Pseudomonadati</taxon>
        <taxon>Campylobacterota</taxon>
        <taxon>Epsilonproteobacteria</taxon>
        <taxon>Campylobacterales</taxon>
        <taxon>Helicobacteraceae</taxon>
        <taxon>Helicobacter</taxon>
    </lineage>
</organism>
<keyword evidence="4" id="KW-1185">Reference proteome</keyword>
<evidence type="ECO:0000256" key="1">
    <source>
        <dbReference type="ARBA" id="ARBA00022723"/>
    </source>
</evidence>
<protein>
    <recommendedName>
        <fullName evidence="2">LapB rubredoxin metal binding domain-containing protein</fullName>
    </recommendedName>
</protein>
<accession>A0ABM7SHG0</accession>
<dbReference type="Proteomes" id="UP000826146">
    <property type="component" value="Chromosome"/>
</dbReference>
<evidence type="ECO:0000313" key="4">
    <source>
        <dbReference type="Proteomes" id="UP000826146"/>
    </source>
</evidence>
<reference evidence="3 4" key="1">
    <citation type="submission" date="2021-07" db="EMBL/GenBank/DDBJ databases">
        <title>Novel Helicobacter sp. Isolated from a cat.</title>
        <authorList>
            <person name="Rimbara E."/>
            <person name="Suzuki M."/>
        </authorList>
    </citation>
    <scope>NUCLEOTIDE SEQUENCE [LARGE SCALE GENOMIC DNA]</scope>
    <source>
        <strain evidence="4">NHP19-012</strain>
    </source>
</reference>
<proteinExistence type="predicted"/>
<dbReference type="Pfam" id="PF18073">
    <property type="entry name" value="Zn_ribbon_LapB"/>
    <property type="match status" value="1"/>
</dbReference>
<evidence type="ECO:0000259" key="2">
    <source>
        <dbReference type="Pfam" id="PF18073"/>
    </source>
</evidence>
<dbReference type="PRINTS" id="PR01874">
    <property type="entry name" value="DNAREPAIRADA"/>
</dbReference>
<keyword evidence="1" id="KW-0479">Metal-binding</keyword>
<feature type="domain" description="LapB rubredoxin metal binding" evidence="2">
    <location>
        <begin position="8"/>
        <end position="35"/>
    </location>
</feature>
<name>A0ABM7SHG0_9HELI</name>
<evidence type="ECO:0000313" key="3">
    <source>
        <dbReference type="EMBL" id="BCZ19372.1"/>
    </source>
</evidence>
<sequence length="103" mass="11495">MAKKSRVFECQHCGFVSPKWLGKCNNCNQWESFVEISPKELESLKPLKNTPRLSAISIAKVEQESVSTFSSTQKELDIVLGGGIVPGAVSHRGRRAWVKARCY</sequence>
<gene>
    <name evidence="3" type="ORF">NHP190012_10140</name>
</gene>
<dbReference type="EMBL" id="AP024819">
    <property type="protein sequence ID" value="BCZ19372.1"/>
    <property type="molecule type" value="Genomic_DNA"/>
</dbReference>
<dbReference type="InterPro" id="IPR041166">
    <property type="entry name" value="Rubredoxin_2"/>
</dbReference>